<dbReference type="GO" id="GO:0005634">
    <property type="term" value="C:nucleus"/>
    <property type="evidence" value="ECO:0007669"/>
    <property type="project" value="TreeGrafter"/>
</dbReference>
<dbReference type="PANTHER" id="PTHR22504:SF0">
    <property type="entry name" value="REPRESSOR OF RNA POLYMERASE III TRANSCRIPTION MAF1 HOMOLOG"/>
    <property type="match status" value="1"/>
</dbReference>
<dbReference type="RefSeq" id="XP_026192712.1">
    <property type="nucleotide sequence ID" value="XM_026336927.1"/>
</dbReference>
<reference evidence="3" key="1">
    <citation type="submission" date="2025-08" db="UniProtKB">
        <authorList>
            <consortium name="RefSeq"/>
        </authorList>
    </citation>
    <scope>IDENTIFICATION</scope>
</reference>
<dbReference type="Pfam" id="PF09174">
    <property type="entry name" value="Maf1"/>
    <property type="match status" value="1"/>
</dbReference>
<dbReference type="InterPro" id="IPR015257">
    <property type="entry name" value="Maf1"/>
</dbReference>
<dbReference type="Proteomes" id="UP000515125">
    <property type="component" value="Unplaced"/>
</dbReference>
<name>A0A6P6RZF0_9EIME</name>
<dbReference type="GO" id="GO:0016480">
    <property type="term" value="P:negative regulation of transcription by RNA polymerase III"/>
    <property type="evidence" value="ECO:0007669"/>
    <property type="project" value="InterPro"/>
</dbReference>
<sequence>MRFIECPPLTRLCALLHNLDVGDRVIRGRLELLSTAEGGPQERNLMERIESELHSSPLFAASSPPPLLLSPLAATASSSSGSSSSSGGSSSRRQQDPRHPTAKGRELLVNLISTLNQCFPDFEFSSTLTPAMFREEPSVYAVQADINERLASVERVLPGFIYQLWEAIGSAVSLGGCSVYSHMASGSEDPTPLISLFAPIGGGGGAASPMVSLSSFFYFFLDRQRCRLLFFACGSNCKLSSPCWLNGGEGEGTEAVEDTDEVDIGEVYGAEVPVQVEAEAVEEADSLSDLELPSSACAYA</sequence>
<evidence type="ECO:0000313" key="3">
    <source>
        <dbReference type="RefSeq" id="XP_026192712.1"/>
    </source>
</evidence>
<organism evidence="2 3">
    <name type="scientific">Cyclospora cayetanensis</name>
    <dbReference type="NCBI Taxonomy" id="88456"/>
    <lineage>
        <taxon>Eukaryota</taxon>
        <taxon>Sar</taxon>
        <taxon>Alveolata</taxon>
        <taxon>Apicomplexa</taxon>
        <taxon>Conoidasida</taxon>
        <taxon>Coccidia</taxon>
        <taxon>Eucoccidiorida</taxon>
        <taxon>Eimeriorina</taxon>
        <taxon>Eimeriidae</taxon>
        <taxon>Cyclospora</taxon>
    </lineage>
</organism>
<dbReference type="InterPro" id="IPR038564">
    <property type="entry name" value="Maf1_sf"/>
</dbReference>
<accession>A0A6P6RZF0</accession>
<dbReference type="GO" id="GO:0000994">
    <property type="term" value="F:RNA polymerase III core binding"/>
    <property type="evidence" value="ECO:0007669"/>
    <property type="project" value="TreeGrafter"/>
</dbReference>
<evidence type="ECO:0000256" key="1">
    <source>
        <dbReference type="SAM" id="MobiDB-lite"/>
    </source>
</evidence>
<gene>
    <name evidence="3" type="primary">LOC34623284</name>
</gene>
<dbReference type="GeneID" id="34623284"/>
<proteinExistence type="predicted"/>
<dbReference type="OrthoDB" id="277029at2759"/>
<dbReference type="PANTHER" id="PTHR22504">
    <property type="entry name" value="REPRESSOR OF RNA POLYMERASE III TRANSCRIPTION MAF1"/>
    <property type="match status" value="1"/>
</dbReference>
<protein>
    <submittedName>
        <fullName evidence="3">Repressor of RNA polymerase III transcription MAF1 homolog</fullName>
    </submittedName>
</protein>
<feature type="region of interest" description="Disordered" evidence="1">
    <location>
        <begin position="72"/>
        <end position="101"/>
    </location>
</feature>
<feature type="compositionally biased region" description="Low complexity" evidence="1">
    <location>
        <begin position="72"/>
        <end position="91"/>
    </location>
</feature>
<keyword evidence="2" id="KW-1185">Reference proteome</keyword>
<dbReference type="AlphaFoldDB" id="A0A6P6RZF0"/>
<evidence type="ECO:0000313" key="2">
    <source>
        <dbReference type="Proteomes" id="UP000515125"/>
    </source>
</evidence>
<dbReference type="Gene3D" id="3.40.1000.50">
    <property type="entry name" value="Repressor of RNA polymerase III transcription Maf1"/>
    <property type="match status" value="1"/>
</dbReference>